<dbReference type="PANTHER" id="PTHR36178:SF1">
    <property type="entry name" value="SODIUM_GLUTAMATE SYMPORTER"/>
    <property type="match status" value="1"/>
</dbReference>
<accession>A0A9D2G560</accession>
<evidence type="ECO:0000313" key="3">
    <source>
        <dbReference type="Proteomes" id="UP000824102"/>
    </source>
</evidence>
<feature type="transmembrane region" description="Helical" evidence="1">
    <location>
        <begin position="339"/>
        <end position="362"/>
    </location>
</feature>
<organism evidence="2 3">
    <name type="scientific">Candidatus Gallimonas intestinavium</name>
    <dbReference type="NCBI Taxonomy" id="2838603"/>
    <lineage>
        <taxon>Bacteria</taxon>
        <taxon>Bacillati</taxon>
        <taxon>Bacillota</taxon>
        <taxon>Clostridia</taxon>
        <taxon>Candidatus Gallimonas</taxon>
    </lineage>
</organism>
<evidence type="ECO:0000313" key="2">
    <source>
        <dbReference type="EMBL" id="HIZ73259.1"/>
    </source>
</evidence>
<dbReference type="InterPro" id="IPR004445">
    <property type="entry name" value="GltS"/>
</dbReference>
<feature type="transmembrane region" description="Helical" evidence="1">
    <location>
        <begin position="117"/>
        <end position="142"/>
    </location>
</feature>
<feature type="transmembrane region" description="Helical" evidence="1">
    <location>
        <begin position="12"/>
        <end position="29"/>
    </location>
</feature>
<keyword evidence="1" id="KW-0472">Membrane</keyword>
<dbReference type="GO" id="GO:0015813">
    <property type="term" value="P:L-glutamate transmembrane transport"/>
    <property type="evidence" value="ECO:0007669"/>
    <property type="project" value="InterPro"/>
</dbReference>
<dbReference type="PANTHER" id="PTHR36178">
    <property type="entry name" value="SLR0625 PROTEIN"/>
    <property type="match status" value="1"/>
</dbReference>
<protein>
    <recommendedName>
        <fullName evidence="4">Sodium:glutamate symporter</fullName>
    </recommendedName>
</protein>
<feature type="transmembrane region" description="Helical" evidence="1">
    <location>
        <begin position="242"/>
        <end position="263"/>
    </location>
</feature>
<evidence type="ECO:0008006" key="4">
    <source>
        <dbReference type="Google" id="ProtNLM"/>
    </source>
</evidence>
<dbReference type="EMBL" id="DXBB01000093">
    <property type="protein sequence ID" value="HIZ73259.1"/>
    <property type="molecule type" value="Genomic_DNA"/>
</dbReference>
<gene>
    <name evidence="2" type="ORF">H9964_06740</name>
</gene>
<feature type="transmembrane region" description="Helical" evidence="1">
    <location>
        <begin position="36"/>
        <end position="58"/>
    </location>
</feature>
<feature type="transmembrane region" description="Helical" evidence="1">
    <location>
        <begin position="374"/>
        <end position="392"/>
    </location>
</feature>
<feature type="transmembrane region" description="Helical" evidence="1">
    <location>
        <begin position="78"/>
        <end position="97"/>
    </location>
</feature>
<dbReference type="Proteomes" id="UP000824102">
    <property type="component" value="Unassembled WGS sequence"/>
</dbReference>
<name>A0A9D2G560_9FIRM</name>
<sequence length="472" mass="52058">MENFWDFSVWGSFNVIAILLISLLVANALKRLIKPLGNSLIPTSVLGGIMLLIISSIYTGVTKEYLFDTQFFGGNGAAFLEILTYHTLALGFIASTLKTTKGKMNKERGVEIFNTGVTTVATYLLQGIFGLAITIFVAYVFMPDFFKAAGILLPFGYGQGSGQAMNYGNIYETQYGFEGGKSFGLSVAALGFLSAAIGGVIHLNIIRKKGRMRRVGDEKDFIPSSEVHNEGDIPMNQGIDKITIQIAFIALAYVLSYLLMYGLGLLLPSMKPTIYGFNFFLGVLAAVIVKAIVGLLHKKNVIKKQYTNNFLLTRISNFFFDIMIVAGIAAIKLDTLAQYWHILLVLGIVGLVITYFYNIWVARKLFPRYSEEQFLVMYGMLTGTASTGVILLRELDPDLATPAAENLVYQNFPAMVFGFPMMLLATFAPANPEWTLLIITGFFLVMNIILFRNQIFRRRKGGASAPPAPPAE</sequence>
<feature type="transmembrane region" description="Helical" evidence="1">
    <location>
        <begin position="183"/>
        <end position="205"/>
    </location>
</feature>
<comment type="caution">
    <text evidence="2">The sequence shown here is derived from an EMBL/GenBank/DDBJ whole genome shotgun (WGS) entry which is preliminary data.</text>
</comment>
<reference evidence="2" key="2">
    <citation type="submission" date="2021-04" db="EMBL/GenBank/DDBJ databases">
        <authorList>
            <person name="Gilroy R."/>
        </authorList>
    </citation>
    <scope>NUCLEOTIDE SEQUENCE</scope>
    <source>
        <strain evidence="2">ChiW7-2402</strain>
    </source>
</reference>
<feature type="transmembrane region" description="Helical" evidence="1">
    <location>
        <begin position="275"/>
        <end position="296"/>
    </location>
</feature>
<keyword evidence="1" id="KW-1133">Transmembrane helix</keyword>
<dbReference type="GO" id="GO:0016020">
    <property type="term" value="C:membrane"/>
    <property type="evidence" value="ECO:0007669"/>
    <property type="project" value="InterPro"/>
</dbReference>
<feature type="transmembrane region" description="Helical" evidence="1">
    <location>
        <begin position="317"/>
        <end position="333"/>
    </location>
</feature>
<proteinExistence type="predicted"/>
<dbReference type="AlphaFoldDB" id="A0A9D2G560"/>
<reference evidence="2" key="1">
    <citation type="journal article" date="2021" name="PeerJ">
        <title>Extensive microbial diversity within the chicken gut microbiome revealed by metagenomics and culture.</title>
        <authorList>
            <person name="Gilroy R."/>
            <person name="Ravi A."/>
            <person name="Getino M."/>
            <person name="Pursley I."/>
            <person name="Horton D.L."/>
            <person name="Alikhan N.F."/>
            <person name="Baker D."/>
            <person name="Gharbi K."/>
            <person name="Hall N."/>
            <person name="Watson M."/>
            <person name="Adriaenssens E.M."/>
            <person name="Foster-Nyarko E."/>
            <person name="Jarju S."/>
            <person name="Secka A."/>
            <person name="Antonio M."/>
            <person name="Oren A."/>
            <person name="Chaudhuri R.R."/>
            <person name="La Ragione R."/>
            <person name="Hildebrand F."/>
            <person name="Pallen M.J."/>
        </authorList>
    </citation>
    <scope>NUCLEOTIDE SEQUENCE</scope>
    <source>
        <strain evidence="2">ChiW7-2402</strain>
    </source>
</reference>
<dbReference type="GO" id="GO:0015501">
    <property type="term" value="F:glutamate:sodium symporter activity"/>
    <property type="evidence" value="ECO:0007669"/>
    <property type="project" value="InterPro"/>
</dbReference>
<keyword evidence="1" id="KW-0812">Transmembrane</keyword>
<feature type="transmembrane region" description="Helical" evidence="1">
    <location>
        <begin position="434"/>
        <end position="451"/>
    </location>
</feature>
<evidence type="ECO:0000256" key="1">
    <source>
        <dbReference type="SAM" id="Phobius"/>
    </source>
</evidence>